<comment type="caution">
    <text evidence="1">The sequence shown here is derived from an EMBL/GenBank/DDBJ whole genome shotgun (WGS) entry which is preliminary data.</text>
</comment>
<dbReference type="AlphaFoldDB" id="A0A6N7XR11"/>
<dbReference type="InterPro" id="IPR014718">
    <property type="entry name" value="GH-type_carb-bd"/>
</dbReference>
<dbReference type="GO" id="GO:0030246">
    <property type="term" value="F:carbohydrate binding"/>
    <property type="evidence" value="ECO:0007669"/>
    <property type="project" value="InterPro"/>
</dbReference>
<protein>
    <submittedName>
        <fullName evidence="1">DUF4432 domain-containing protein</fullName>
    </submittedName>
</protein>
<evidence type="ECO:0000313" key="1">
    <source>
        <dbReference type="EMBL" id="MST72416.1"/>
    </source>
</evidence>
<dbReference type="RefSeq" id="WP_154434528.1">
    <property type="nucleotide sequence ID" value="NZ_VUNC01000003.1"/>
</dbReference>
<keyword evidence="2" id="KW-1185">Reference proteome</keyword>
<name>A0A6N7XR11_9ACTN</name>
<accession>A0A6N7XR11</accession>
<dbReference type="EMBL" id="VUNC01000003">
    <property type="protein sequence ID" value="MST72416.1"/>
    <property type="molecule type" value="Genomic_DNA"/>
</dbReference>
<dbReference type="Proteomes" id="UP000469325">
    <property type="component" value="Unassembled WGS sequence"/>
</dbReference>
<dbReference type="Gene3D" id="2.70.98.10">
    <property type="match status" value="1"/>
</dbReference>
<organism evidence="1 2">
    <name type="scientific">Olsenella porci</name>
    <dbReference type="NCBI Taxonomy" id="2652279"/>
    <lineage>
        <taxon>Bacteria</taxon>
        <taxon>Bacillati</taxon>
        <taxon>Actinomycetota</taxon>
        <taxon>Coriobacteriia</taxon>
        <taxon>Coriobacteriales</taxon>
        <taxon>Atopobiaceae</taxon>
        <taxon>Olsenella</taxon>
    </lineage>
</organism>
<evidence type="ECO:0000313" key="2">
    <source>
        <dbReference type="Proteomes" id="UP000469325"/>
    </source>
</evidence>
<gene>
    <name evidence="1" type="ORF">FYJ68_04750</name>
</gene>
<proteinExistence type="predicted"/>
<reference evidence="1 2" key="1">
    <citation type="submission" date="2019-08" db="EMBL/GenBank/DDBJ databases">
        <title>In-depth cultivation of the pig gut microbiome towards novel bacterial diversity and tailored functional studies.</title>
        <authorList>
            <person name="Wylensek D."/>
            <person name="Hitch T.C.A."/>
            <person name="Clavel T."/>
        </authorList>
    </citation>
    <scope>NUCLEOTIDE SEQUENCE [LARGE SCALE GENOMIC DNA]</scope>
    <source>
        <strain evidence="1 2">CA-Schmier-601-WT-1</strain>
    </source>
</reference>
<sequence length="365" mass="41109">MSFTRVGFTQSFFSDRPIELVSDGELKATAFRYETGVAGLRVQNSRSSMVVLPYMGMQVWFVTFDGRNVTQKSMFDMPLATTKFGDNYGAFLYHCGLNNVNGPEEGEDPYPMHDVLPFAVYENTYTGVGVDEEGRYLAVGGTYVFRNSQELYWAYAPELRLYEGKTMVEMKATVHNRRTHPLEYLWLCHMNWLGVEGGRFYYSAPQDPDHVLVAPTELGNDSPRAVAIREWGRKLASDPTLADVLDSSSQVYDPEMCINYRYETDEDGWAHSLMELPGGGSYYVAWDATKAPYALRWLCRTGDEDGVGIAVPSTGTNRGSAYQREHGHFNTLGPGESDVLRWRFGLLDERETNDAKACIDAILGR</sequence>